<dbReference type="PANTHER" id="PTHR45453:SF1">
    <property type="entry name" value="PHOSPHATE REGULON SENSOR PROTEIN PHOR"/>
    <property type="match status" value="1"/>
</dbReference>
<dbReference type="Pfam" id="PF00512">
    <property type="entry name" value="HisKA"/>
    <property type="match status" value="1"/>
</dbReference>
<keyword evidence="9" id="KW-0902">Two-component regulatory system</keyword>
<evidence type="ECO:0000256" key="11">
    <source>
        <dbReference type="SAM" id="Phobius"/>
    </source>
</evidence>
<dbReference type="GO" id="GO:0016036">
    <property type="term" value="P:cellular response to phosphate starvation"/>
    <property type="evidence" value="ECO:0007669"/>
    <property type="project" value="TreeGrafter"/>
</dbReference>
<dbReference type="InterPro" id="IPR003661">
    <property type="entry name" value="HisK_dim/P_dom"/>
</dbReference>
<dbReference type="FunFam" id="1.10.287.130:FF:000001">
    <property type="entry name" value="Two-component sensor histidine kinase"/>
    <property type="match status" value="1"/>
</dbReference>
<dbReference type="CDD" id="cd00082">
    <property type="entry name" value="HisKA"/>
    <property type="match status" value="1"/>
</dbReference>
<evidence type="ECO:0000313" key="13">
    <source>
        <dbReference type="EMBL" id="REE88580.1"/>
    </source>
</evidence>
<dbReference type="InterPro" id="IPR011623">
    <property type="entry name" value="7TMR_DISM_rcpt_extracell_dom1"/>
</dbReference>
<dbReference type="PROSITE" id="PS51257">
    <property type="entry name" value="PROKAR_LIPOPROTEIN"/>
    <property type="match status" value="1"/>
</dbReference>
<evidence type="ECO:0000256" key="3">
    <source>
        <dbReference type="ARBA" id="ARBA00012438"/>
    </source>
</evidence>
<dbReference type="InterPro" id="IPR036097">
    <property type="entry name" value="HisK_dim/P_sf"/>
</dbReference>
<evidence type="ECO:0000256" key="5">
    <source>
        <dbReference type="ARBA" id="ARBA00022679"/>
    </source>
</evidence>
<comment type="subcellular location">
    <subcellularLocation>
        <location evidence="2">Cell membrane</location>
        <topology evidence="2">Multi-pass membrane protein</topology>
    </subcellularLocation>
</comment>
<dbReference type="Gene3D" id="3.30.565.10">
    <property type="entry name" value="Histidine kinase-like ATPase, C-terminal domain"/>
    <property type="match status" value="1"/>
</dbReference>
<dbReference type="EMBL" id="QTTN01000008">
    <property type="protein sequence ID" value="REE88580.1"/>
    <property type="molecule type" value="Genomic_DNA"/>
</dbReference>
<dbReference type="InterPro" id="IPR050351">
    <property type="entry name" value="BphY/WalK/GraS-like"/>
</dbReference>
<name>A0A3D9SG79_9BACL</name>
<dbReference type="PANTHER" id="PTHR45453">
    <property type="entry name" value="PHOSPHATE REGULON SENSOR PROTEIN PHOR"/>
    <property type="match status" value="1"/>
</dbReference>
<dbReference type="GO" id="GO:0005524">
    <property type="term" value="F:ATP binding"/>
    <property type="evidence" value="ECO:0007669"/>
    <property type="project" value="UniProtKB-KW"/>
</dbReference>
<dbReference type="OrthoDB" id="9809348at2"/>
<dbReference type="EC" id="2.7.13.3" evidence="3"/>
<dbReference type="InterPro" id="IPR005467">
    <property type="entry name" value="His_kinase_dom"/>
</dbReference>
<feature type="transmembrane region" description="Helical" evidence="11">
    <location>
        <begin position="308"/>
        <end position="329"/>
    </location>
</feature>
<dbReference type="Gene3D" id="1.10.287.130">
    <property type="match status" value="1"/>
</dbReference>
<dbReference type="GO" id="GO:0000155">
    <property type="term" value="F:phosphorelay sensor kinase activity"/>
    <property type="evidence" value="ECO:0007669"/>
    <property type="project" value="InterPro"/>
</dbReference>
<dbReference type="GO" id="GO:0005886">
    <property type="term" value="C:plasma membrane"/>
    <property type="evidence" value="ECO:0007669"/>
    <property type="project" value="UniProtKB-SubCell"/>
</dbReference>
<protein>
    <recommendedName>
        <fullName evidence="3">histidine kinase</fullName>
        <ecNumber evidence="3">2.7.13.3</ecNumber>
    </recommendedName>
</protein>
<gene>
    <name evidence="13" type="ORF">A8990_10876</name>
</gene>
<keyword evidence="4" id="KW-0597">Phosphoprotein</keyword>
<comment type="catalytic activity">
    <reaction evidence="1">
        <text>ATP + protein L-histidine = ADP + protein N-phospho-L-histidine.</text>
        <dbReference type="EC" id="2.7.13.3"/>
    </reaction>
</comment>
<dbReference type="FunFam" id="3.30.565.10:FF:000006">
    <property type="entry name" value="Sensor histidine kinase WalK"/>
    <property type="match status" value="1"/>
</dbReference>
<keyword evidence="6" id="KW-0547">Nucleotide-binding</keyword>
<dbReference type="Proteomes" id="UP000256304">
    <property type="component" value="Unassembled WGS sequence"/>
</dbReference>
<comment type="caution">
    <text evidence="13">The sequence shown here is derived from an EMBL/GenBank/DDBJ whole genome shotgun (WGS) entry which is preliminary data.</text>
</comment>
<dbReference type="PROSITE" id="PS50109">
    <property type="entry name" value="HIS_KIN"/>
    <property type="match status" value="1"/>
</dbReference>
<keyword evidence="11" id="KW-1133">Transmembrane helix</keyword>
<evidence type="ECO:0000256" key="7">
    <source>
        <dbReference type="ARBA" id="ARBA00022777"/>
    </source>
</evidence>
<keyword evidence="8" id="KW-0067">ATP-binding</keyword>
<evidence type="ECO:0000256" key="6">
    <source>
        <dbReference type="ARBA" id="ARBA00022741"/>
    </source>
</evidence>
<evidence type="ECO:0000256" key="1">
    <source>
        <dbReference type="ARBA" id="ARBA00000085"/>
    </source>
</evidence>
<evidence type="ECO:0000313" key="14">
    <source>
        <dbReference type="Proteomes" id="UP000256304"/>
    </source>
</evidence>
<feature type="domain" description="Histidine kinase" evidence="12">
    <location>
        <begin position="472"/>
        <end position="707"/>
    </location>
</feature>
<keyword evidence="11" id="KW-0812">Transmembrane</keyword>
<proteinExistence type="predicted"/>
<evidence type="ECO:0000256" key="8">
    <source>
        <dbReference type="ARBA" id="ARBA00022840"/>
    </source>
</evidence>
<evidence type="ECO:0000256" key="9">
    <source>
        <dbReference type="ARBA" id="ARBA00023012"/>
    </source>
</evidence>
<dbReference type="InterPro" id="IPR003594">
    <property type="entry name" value="HATPase_dom"/>
</dbReference>
<evidence type="ECO:0000256" key="10">
    <source>
        <dbReference type="ARBA" id="ARBA00023136"/>
    </source>
</evidence>
<feature type="transmembrane region" description="Helical" evidence="11">
    <location>
        <begin position="390"/>
        <end position="409"/>
    </location>
</feature>
<dbReference type="SUPFAM" id="SSF55874">
    <property type="entry name" value="ATPase domain of HSP90 chaperone/DNA topoisomerase II/histidine kinase"/>
    <property type="match status" value="1"/>
</dbReference>
<dbReference type="AlphaFoldDB" id="A0A3D9SG79"/>
<dbReference type="InterPro" id="IPR008979">
    <property type="entry name" value="Galactose-bd-like_sf"/>
</dbReference>
<feature type="transmembrane region" description="Helical" evidence="11">
    <location>
        <begin position="364"/>
        <end position="384"/>
    </location>
</feature>
<evidence type="ECO:0000256" key="4">
    <source>
        <dbReference type="ARBA" id="ARBA00022553"/>
    </source>
</evidence>
<dbReference type="Gene3D" id="2.60.120.260">
    <property type="entry name" value="Galactose-binding domain-like"/>
    <property type="match status" value="1"/>
</dbReference>
<dbReference type="InterPro" id="IPR004358">
    <property type="entry name" value="Sig_transdc_His_kin-like_C"/>
</dbReference>
<dbReference type="Pfam" id="PF07695">
    <property type="entry name" value="7TMR-DISM_7TM"/>
    <property type="match status" value="1"/>
</dbReference>
<dbReference type="SUPFAM" id="SSF49785">
    <property type="entry name" value="Galactose-binding domain-like"/>
    <property type="match status" value="1"/>
</dbReference>
<dbReference type="SUPFAM" id="SSF47384">
    <property type="entry name" value="Homodimeric domain of signal transducing histidine kinase"/>
    <property type="match status" value="1"/>
</dbReference>
<keyword evidence="10 11" id="KW-0472">Membrane</keyword>
<dbReference type="Pfam" id="PF02518">
    <property type="entry name" value="HATPase_c"/>
    <property type="match status" value="1"/>
</dbReference>
<feature type="transmembrane region" description="Helical" evidence="11">
    <location>
        <begin position="279"/>
        <end position="296"/>
    </location>
</feature>
<keyword evidence="7" id="KW-0418">Kinase</keyword>
<sequence length="711" mass="80323">MGNPRFQEVSTIRRYLSYFLLLMITVMLLTGCSVKSEELQPTAKQGVMDLRNWQFEKNGQIELSGKWSFYASKLLQPGDPALEQQAATALVPRSWNSYRNVPGIDEGQGYATYKLTALIKPTDHVLAMRLPNIFSSYKLWVNGKELLELGHVGTSRDSSRAEQFPKIVSFSTDSDKLEIVIQVSNFQHRKGGIWVPIQLGDSDSIVDAQMKTTAKEMIILGSLIIIGVYHIGLYAFRRQEQFTMHFGLLCLFVAARASVTGENFLLRLFPLSWEAGLKIEYISFALSAVTGFLYVYRLFPLDASRRVIHFVTGIGLSLCVFVLATPAIIFSKQLALFQLFVVGVAVYSLAVLITARLHRRIGSAFVLTGLAVFVVTVLNDMLFFNEWLVYAQLVPLGLFFFMLMQSFIISRRFSNAMFQVEHVSVELRELNAHLEERIIERTVALSEANETLAHTNRELQRSETSRRHLMTNISHDLRTPITLLQGYLEAFQDGVVQTEEQQQRYIRMMLGKVGGLNRLIRDLFELTKLEAGQTRFDFAKVPLGQWIQQLHDMYEIDVISSGLRFSCDFHSVNSTEEGHAHEKEQQNRILLSLDLARIDQVMANVVYNAIKHTPRGGEITLSFFFEEHTSRVIVTVSDTGSGIEEEHLPYIFDRFYKKDVSRNSADGGSGLGLAIAKEIVEAHEGAIGAVSTVDKGTMIWFMLPAEVRKAV</sequence>
<feature type="transmembrane region" description="Helical" evidence="11">
    <location>
        <begin position="335"/>
        <end position="357"/>
    </location>
</feature>
<keyword evidence="14" id="KW-1185">Reference proteome</keyword>
<feature type="transmembrane region" description="Helical" evidence="11">
    <location>
        <begin position="217"/>
        <end position="235"/>
    </location>
</feature>
<organism evidence="13 14">
    <name type="scientific">Paenibacillus taihuensis</name>
    <dbReference type="NCBI Taxonomy" id="1156355"/>
    <lineage>
        <taxon>Bacteria</taxon>
        <taxon>Bacillati</taxon>
        <taxon>Bacillota</taxon>
        <taxon>Bacilli</taxon>
        <taxon>Bacillales</taxon>
        <taxon>Paenibacillaceae</taxon>
        <taxon>Paenibacillus</taxon>
    </lineage>
</organism>
<dbReference type="SMART" id="SM00387">
    <property type="entry name" value="HATPase_c"/>
    <property type="match status" value="1"/>
</dbReference>
<dbReference type="RefSeq" id="WP_116188684.1">
    <property type="nucleotide sequence ID" value="NZ_QTTN01000008.1"/>
</dbReference>
<evidence type="ECO:0000259" key="12">
    <source>
        <dbReference type="PROSITE" id="PS50109"/>
    </source>
</evidence>
<feature type="transmembrane region" description="Helical" evidence="11">
    <location>
        <begin position="12"/>
        <end position="31"/>
    </location>
</feature>
<keyword evidence="5" id="KW-0808">Transferase</keyword>
<reference evidence="13 14" key="1">
    <citation type="submission" date="2018-08" db="EMBL/GenBank/DDBJ databases">
        <title>Genomic Encyclopedia of Type Strains, Phase III (KMG-III): the genomes of soil and plant-associated and newly described type strains.</title>
        <authorList>
            <person name="Whitman W."/>
        </authorList>
    </citation>
    <scope>NUCLEOTIDE SEQUENCE [LARGE SCALE GENOMIC DNA]</scope>
    <source>
        <strain evidence="13 14">CGMCC 1.10966</strain>
    </source>
</reference>
<evidence type="ECO:0000256" key="2">
    <source>
        <dbReference type="ARBA" id="ARBA00004651"/>
    </source>
</evidence>
<accession>A0A3D9SG79</accession>
<dbReference type="SMART" id="SM00388">
    <property type="entry name" value="HisKA"/>
    <property type="match status" value="1"/>
</dbReference>
<dbReference type="InterPro" id="IPR036890">
    <property type="entry name" value="HATPase_C_sf"/>
</dbReference>
<dbReference type="PRINTS" id="PR00344">
    <property type="entry name" value="BCTRLSENSOR"/>
</dbReference>
<dbReference type="GO" id="GO:0004721">
    <property type="term" value="F:phosphoprotein phosphatase activity"/>
    <property type="evidence" value="ECO:0007669"/>
    <property type="project" value="TreeGrafter"/>
</dbReference>